<dbReference type="SUPFAM" id="SSF57701">
    <property type="entry name" value="Zn2/Cys6 DNA-binding domain"/>
    <property type="match status" value="1"/>
</dbReference>
<keyword evidence="1" id="KW-0479">Metal-binding</keyword>
<keyword evidence="4" id="KW-0804">Transcription</keyword>
<dbReference type="PROSITE" id="PS50048">
    <property type="entry name" value="ZN2_CY6_FUNGAL_2"/>
    <property type="match status" value="1"/>
</dbReference>
<gene>
    <name evidence="8" type="ORF">N7509_009079</name>
</gene>
<dbReference type="InterPro" id="IPR007219">
    <property type="entry name" value="XnlR_reg_dom"/>
</dbReference>
<dbReference type="SMART" id="SM00906">
    <property type="entry name" value="Fungal_trans"/>
    <property type="match status" value="1"/>
</dbReference>
<dbReference type="EMBL" id="JAPZBU010000009">
    <property type="protein sequence ID" value="KAJ5386538.1"/>
    <property type="molecule type" value="Genomic_DNA"/>
</dbReference>
<keyword evidence="9" id="KW-1185">Reference proteome</keyword>
<dbReference type="InterPro" id="IPR001138">
    <property type="entry name" value="Zn2Cys6_DnaBD"/>
</dbReference>
<evidence type="ECO:0000259" key="7">
    <source>
        <dbReference type="PROSITE" id="PS50048"/>
    </source>
</evidence>
<reference evidence="8" key="2">
    <citation type="journal article" date="2023" name="IMA Fungus">
        <title>Comparative genomic study of the Penicillium genus elucidates a diverse pangenome and 15 lateral gene transfer events.</title>
        <authorList>
            <person name="Petersen C."/>
            <person name="Sorensen T."/>
            <person name="Nielsen M.R."/>
            <person name="Sondergaard T.E."/>
            <person name="Sorensen J.L."/>
            <person name="Fitzpatrick D.A."/>
            <person name="Frisvad J.C."/>
            <person name="Nielsen K.L."/>
        </authorList>
    </citation>
    <scope>NUCLEOTIDE SEQUENCE</scope>
    <source>
        <strain evidence="8">IBT 29677</strain>
    </source>
</reference>
<evidence type="ECO:0000256" key="3">
    <source>
        <dbReference type="ARBA" id="ARBA00023125"/>
    </source>
</evidence>
<evidence type="ECO:0000256" key="6">
    <source>
        <dbReference type="SAM" id="MobiDB-lite"/>
    </source>
</evidence>
<keyword evidence="5" id="KW-0539">Nucleus</keyword>
<dbReference type="InterPro" id="IPR050987">
    <property type="entry name" value="AtrR-like"/>
</dbReference>
<dbReference type="PROSITE" id="PS00463">
    <property type="entry name" value="ZN2_CY6_FUNGAL_1"/>
    <property type="match status" value="1"/>
</dbReference>
<feature type="domain" description="Zn(2)-C6 fungal-type" evidence="7">
    <location>
        <begin position="10"/>
        <end position="39"/>
    </location>
</feature>
<feature type="region of interest" description="Disordered" evidence="6">
    <location>
        <begin position="70"/>
        <end position="96"/>
    </location>
</feature>
<dbReference type="AlphaFoldDB" id="A0A9X0B396"/>
<dbReference type="CDD" id="cd00067">
    <property type="entry name" value="GAL4"/>
    <property type="match status" value="1"/>
</dbReference>
<feature type="region of interest" description="Disordered" evidence="6">
    <location>
        <begin position="669"/>
        <end position="692"/>
    </location>
</feature>
<sequence>MYERQRVWRACQACRRKKVKCDGEHPCQSCTRNKAECVFEPYNNMRLVDPQYVIKLEKRLAQMERNLKTQSTAQSSTGGIVHPFASTHDEDSHPHRAAYQSVPASDEGAVSDPPNFLRACLTDATVERPANSSIPEVITGALNSQVQPEVDDYEYYVVQPNDTEDAPIGTVSIPVDITRLEASLTHVLVDLFYHSIYPIFPIIHCHTFRPQYNRWLCGQDVGGSNHNDDNQFSFLLYALLAAAASVIPKEHPIFEQEECRIYKGAELGNLLYLHATSLSSDRAYQRNTTSAINTVAAHGIMSLYLTEAGRVNDAWVTTGHAMRLYQGLDVEDDGDGDGDTTSDAADTFSTRSNIWRCLYILDRSLSTALLKPLAIDDVESDTESFDGENDQASALEAKADPWFSVVADFHVTMGRIYRSVRQIRKYQSSQNPRLRDTLRSYVKKHDAELEKYYTTQVLPRIETVDRQADSIALQTIAVSSYYIGVVLLYRTFIERLNIAEPEAFLRCAEAASNCIKVTPEVIARVPASHFVIQQSRAIYASTKVLLHCMRLARNPTFTNKAWSDVETGFNMLRDFKIQWPEINKYQSLIEKDMKLTQIDLSKHDILNRALDQYGQLATSQRSRSSETMGVSYNGNSADRMNTEKNIGPHHQKGKKRCFCPDERVQSDSVAPACESRPKRGKPVPNAISPPSPLDNMLSTFTESEPFDSYPMTEQSAIDDDLLLGDLISQPSTLGDPSLDLFSDAMLMGPIDSFFSQYAD</sequence>
<keyword evidence="3" id="KW-0238">DNA-binding</keyword>
<dbReference type="PANTHER" id="PTHR46910:SF1">
    <property type="entry name" value="MISCELLANEOUS ZN(II)2CYS6 TRANSCRIPTION FACTOR (EUROFUNG)-RELATED"/>
    <property type="match status" value="1"/>
</dbReference>
<dbReference type="Pfam" id="PF00172">
    <property type="entry name" value="Zn_clus"/>
    <property type="match status" value="1"/>
</dbReference>
<dbReference type="GO" id="GO:0003677">
    <property type="term" value="F:DNA binding"/>
    <property type="evidence" value="ECO:0007669"/>
    <property type="project" value="UniProtKB-KW"/>
</dbReference>
<accession>A0A9X0B396</accession>
<dbReference type="RefSeq" id="XP_056484336.1">
    <property type="nucleotide sequence ID" value="XM_056633716.1"/>
</dbReference>
<dbReference type="GeneID" id="81372696"/>
<evidence type="ECO:0000256" key="4">
    <source>
        <dbReference type="ARBA" id="ARBA00023163"/>
    </source>
</evidence>
<dbReference type="Proteomes" id="UP001147747">
    <property type="component" value="Unassembled WGS sequence"/>
</dbReference>
<name>A0A9X0B396_9EURO</name>
<feature type="region of interest" description="Disordered" evidence="6">
    <location>
        <begin position="617"/>
        <end position="655"/>
    </location>
</feature>
<dbReference type="CDD" id="cd12148">
    <property type="entry name" value="fungal_TF_MHR"/>
    <property type="match status" value="1"/>
</dbReference>
<dbReference type="Gene3D" id="4.10.240.10">
    <property type="entry name" value="Zn(2)-C6 fungal-type DNA-binding domain"/>
    <property type="match status" value="1"/>
</dbReference>
<evidence type="ECO:0000313" key="9">
    <source>
        <dbReference type="Proteomes" id="UP001147747"/>
    </source>
</evidence>
<dbReference type="InterPro" id="IPR036864">
    <property type="entry name" value="Zn2-C6_fun-type_DNA-bd_sf"/>
</dbReference>
<dbReference type="Pfam" id="PF04082">
    <property type="entry name" value="Fungal_trans"/>
    <property type="match status" value="1"/>
</dbReference>
<evidence type="ECO:0000256" key="5">
    <source>
        <dbReference type="ARBA" id="ARBA00023242"/>
    </source>
</evidence>
<evidence type="ECO:0000256" key="1">
    <source>
        <dbReference type="ARBA" id="ARBA00022723"/>
    </source>
</evidence>
<reference evidence="8" key="1">
    <citation type="submission" date="2022-12" db="EMBL/GenBank/DDBJ databases">
        <authorList>
            <person name="Petersen C."/>
        </authorList>
    </citation>
    <scope>NUCLEOTIDE SEQUENCE</scope>
    <source>
        <strain evidence="8">IBT 29677</strain>
    </source>
</reference>
<dbReference type="SMART" id="SM00066">
    <property type="entry name" value="GAL4"/>
    <property type="match status" value="1"/>
</dbReference>
<dbReference type="OrthoDB" id="6486656at2759"/>
<protein>
    <submittedName>
        <fullName evidence="8">Transcription factor</fullName>
    </submittedName>
</protein>
<comment type="caution">
    <text evidence="8">The sequence shown here is derived from an EMBL/GenBank/DDBJ whole genome shotgun (WGS) entry which is preliminary data.</text>
</comment>
<feature type="compositionally biased region" description="Polar residues" evidence="6">
    <location>
        <begin position="617"/>
        <end position="639"/>
    </location>
</feature>
<dbReference type="GO" id="GO:0008270">
    <property type="term" value="F:zinc ion binding"/>
    <property type="evidence" value="ECO:0007669"/>
    <property type="project" value="InterPro"/>
</dbReference>
<proteinExistence type="predicted"/>
<evidence type="ECO:0000256" key="2">
    <source>
        <dbReference type="ARBA" id="ARBA00023015"/>
    </source>
</evidence>
<organism evidence="8 9">
    <name type="scientific">Penicillium cosmopolitanum</name>
    <dbReference type="NCBI Taxonomy" id="1131564"/>
    <lineage>
        <taxon>Eukaryota</taxon>
        <taxon>Fungi</taxon>
        <taxon>Dikarya</taxon>
        <taxon>Ascomycota</taxon>
        <taxon>Pezizomycotina</taxon>
        <taxon>Eurotiomycetes</taxon>
        <taxon>Eurotiomycetidae</taxon>
        <taxon>Eurotiales</taxon>
        <taxon>Aspergillaceae</taxon>
        <taxon>Penicillium</taxon>
    </lineage>
</organism>
<dbReference type="PANTHER" id="PTHR46910">
    <property type="entry name" value="TRANSCRIPTION FACTOR PDR1"/>
    <property type="match status" value="1"/>
</dbReference>
<evidence type="ECO:0000313" key="8">
    <source>
        <dbReference type="EMBL" id="KAJ5386538.1"/>
    </source>
</evidence>
<dbReference type="GO" id="GO:0000981">
    <property type="term" value="F:DNA-binding transcription factor activity, RNA polymerase II-specific"/>
    <property type="evidence" value="ECO:0007669"/>
    <property type="project" value="InterPro"/>
</dbReference>
<dbReference type="GO" id="GO:0006351">
    <property type="term" value="P:DNA-templated transcription"/>
    <property type="evidence" value="ECO:0007669"/>
    <property type="project" value="InterPro"/>
</dbReference>
<keyword evidence="2" id="KW-0805">Transcription regulation</keyword>